<dbReference type="GO" id="GO:0003723">
    <property type="term" value="F:RNA binding"/>
    <property type="evidence" value="ECO:0007669"/>
    <property type="project" value="TreeGrafter"/>
</dbReference>
<dbReference type="EMBL" id="CAAALY010035371">
    <property type="protein sequence ID" value="VEL18043.1"/>
    <property type="molecule type" value="Genomic_DNA"/>
</dbReference>
<protein>
    <recommendedName>
        <fullName evidence="5">Helicase-associated domain-containing protein</fullName>
    </recommendedName>
</protein>
<evidence type="ECO:0000259" key="5">
    <source>
        <dbReference type="SMART" id="SM00847"/>
    </source>
</evidence>
<dbReference type="Gene3D" id="1.20.120.1080">
    <property type="match status" value="1"/>
</dbReference>
<dbReference type="Proteomes" id="UP000784294">
    <property type="component" value="Unassembled WGS sequence"/>
</dbReference>
<keyword evidence="1" id="KW-0547">Nucleotide-binding</keyword>
<feature type="domain" description="Helicase-associated" evidence="5">
    <location>
        <begin position="28"/>
        <end position="196"/>
    </location>
</feature>
<keyword evidence="2" id="KW-0378">Hydrolase</keyword>
<dbReference type="GO" id="GO:0004386">
    <property type="term" value="F:helicase activity"/>
    <property type="evidence" value="ECO:0007669"/>
    <property type="project" value="UniProtKB-KW"/>
</dbReference>
<evidence type="ECO:0000256" key="2">
    <source>
        <dbReference type="ARBA" id="ARBA00022801"/>
    </source>
</evidence>
<sequence length="198" mass="21447">MRYSLKLGSVNKFLSSCMDSPSSASITSTLRFLRDISALRHPKQSGAIERNCRLNLNRTKKYPELQTNVKSGLSASQLADYFEVQSEQSSQSASSSQDICTDSNMVRKAVGCPILKPGGKPIVKHTTVVKDSAEIVTADDCDELTPLGLHLANLPLDPQCAKLLLLGAMFRCLQPAVIVAACLAFRDPFEVSSSALNQ</sequence>
<accession>A0A3S5AJA2</accession>
<evidence type="ECO:0000313" key="6">
    <source>
        <dbReference type="EMBL" id="VEL18043.1"/>
    </source>
</evidence>
<evidence type="ECO:0000256" key="3">
    <source>
        <dbReference type="ARBA" id="ARBA00022806"/>
    </source>
</evidence>
<keyword evidence="3" id="KW-0347">Helicase</keyword>
<name>A0A3S5AJA2_9PLAT</name>
<dbReference type="Pfam" id="PF21010">
    <property type="entry name" value="HA2_C"/>
    <property type="match status" value="1"/>
</dbReference>
<keyword evidence="4" id="KW-0067">ATP-binding</keyword>
<evidence type="ECO:0000256" key="4">
    <source>
        <dbReference type="ARBA" id="ARBA00022840"/>
    </source>
</evidence>
<evidence type="ECO:0000256" key="1">
    <source>
        <dbReference type="ARBA" id="ARBA00022741"/>
    </source>
</evidence>
<dbReference type="SMART" id="SM00847">
    <property type="entry name" value="HA2"/>
    <property type="match status" value="1"/>
</dbReference>
<proteinExistence type="predicted"/>
<dbReference type="GO" id="GO:0016787">
    <property type="term" value="F:hydrolase activity"/>
    <property type="evidence" value="ECO:0007669"/>
    <property type="project" value="UniProtKB-KW"/>
</dbReference>
<evidence type="ECO:0000313" key="7">
    <source>
        <dbReference type="Proteomes" id="UP000784294"/>
    </source>
</evidence>
<dbReference type="OrthoDB" id="5600252at2759"/>
<organism evidence="6 7">
    <name type="scientific">Protopolystoma xenopodis</name>
    <dbReference type="NCBI Taxonomy" id="117903"/>
    <lineage>
        <taxon>Eukaryota</taxon>
        <taxon>Metazoa</taxon>
        <taxon>Spiralia</taxon>
        <taxon>Lophotrochozoa</taxon>
        <taxon>Platyhelminthes</taxon>
        <taxon>Monogenea</taxon>
        <taxon>Polyopisthocotylea</taxon>
        <taxon>Polystomatidea</taxon>
        <taxon>Polystomatidae</taxon>
        <taxon>Protopolystoma</taxon>
    </lineage>
</organism>
<dbReference type="GO" id="GO:0005524">
    <property type="term" value="F:ATP binding"/>
    <property type="evidence" value="ECO:0007669"/>
    <property type="project" value="UniProtKB-KW"/>
</dbReference>
<dbReference type="AlphaFoldDB" id="A0A3S5AJA2"/>
<comment type="caution">
    <text evidence="6">The sequence shown here is derived from an EMBL/GenBank/DDBJ whole genome shotgun (WGS) entry which is preliminary data.</text>
</comment>
<dbReference type="PANTHER" id="PTHR18934:SF237">
    <property type="entry name" value="ATP-DEPENDENT DNA_RNA HELICASE DHX36"/>
    <property type="match status" value="1"/>
</dbReference>
<dbReference type="GO" id="GO:0005634">
    <property type="term" value="C:nucleus"/>
    <property type="evidence" value="ECO:0007669"/>
    <property type="project" value="TreeGrafter"/>
</dbReference>
<reference evidence="6" key="1">
    <citation type="submission" date="2018-11" db="EMBL/GenBank/DDBJ databases">
        <authorList>
            <consortium name="Pathogen Informatics"/>
        </authorList>
    </citation>
    <scope>NUCLEOTIDE SEQUENCE</scope>
</reference>
<gene>
    <name evidence="6" type="ORF">PXEA_LOCUS11483</name>
</gene>
<dbReference type="InterPro" id="IPR007502">
    <property type="entry name" value="Helicase-assoc_dom"/>
</dbReference>
<keyword evidence="7" id="KW-1185">Reference proteome</keyword>
<dbReference type="PANTHER" id="PTHR18934">
    <property type="entry name" value="ATP-DEPENDENT RNA HELICASE"/>
    <property type="match status" value="1"/>
</dbReference>